<dbReference type="SUPFAM" id="SSF53448">
    <property type="entry name" value="Nucleotide-diphospho-sugar transferases"/>
    <property type="match status" value="1"/>
</dbReference>
<dbReference type="PROSITE" id="PS50231">
    <property type="entry name" value="RICIN_B_LECTIN"/>
    <property type="match status" value="1"/>
</dbReference>
<dbReference type="InterPro" id="IPR045885">
    <property type="entry name" value="GalNAc-T"/>
</dbReference>
<dbReference type="Pfam" id="PF00652">
    <property type="entry name" value="Ricin_B_lectin"/>
    <property type="match status" value="1"/>
</dbReference>
<dbReference type="InterPro" id="IPR035992">
    <property type="entry name" value="Ricin_B-like_lectins"/>
</dbReference>
<proteinExistence type="inferred from homology"/>
<comment type="subcellular location">
    <subcellularLocation>
        <location evidence="2 17">Golgi apparatus membrane</location>
        <topology evidence="2 17">Single-pass type II membrane protein</topology>
    </subcellularLocation>
</comment>
<sequence length="645" mass="73690">MRTVRIHVKSVLKLIVFLGCFGGIMFAMWPKTTEEFIRETESSYNDLKKRAMDSIASVGGKLRLEDIDPALAEGFPKLTKDEIGNYEPKDWKVPAGPGEGGLEPVKLDNSPEMEKKQKDAINEFGFNMVASDAVSLDRYPADLRHEECKHYQYPEKLPASSVIFVFHNEGWSTLVRSIHSVVNFSPPELLEEVVLIDDGSTKEHITGGRLEEHIKQWNGLVKLYRNERREGLIRARSIGAKKAVGSVLVYLDAHCEVQPNWLVPLVEPMVHDYRICTVPMVDAIDGSTYVFSPQAGGDENNFARGAWDWDLLWKRIPLNDRERARQEHTTSPYRSPAMAGGLFAISRKFFFELGLYDQGLDIWGGENFEISYKIWMCHGQMLFVPCSRVGHIYRMKGWRGNGTPSYVKGNFVDRNYVRVVEVWWDDYAKYFYERKPNAKHVDPGDLTEVKAVRERLQCKSFDWFMKEIGYDLPKYFPLVEPGNGARGHITNVGTNLCVDGHHAGQGDQLSLSECNAVKEGQWMLTWHEDIRPLSGSNVENKKASDARKQCWDGTGIGNPIGFWECHTQGGNQLFKYLPDKKQFIHAPSRACATADPDKKKVYLKACDDGNDRQKWWWDRQDDAVLARQNKDMQNHIDPPELDYLS</sequence>
<gene>
    <name evidence="20" type="ORF">OKIOD_LOCUS12104</name>
</gene>
<comment type="pathway">
    <text evidence="3 17">Protein modification; protein glycosylation.</text>
</comment>
<evidence type="ECO:0000256" key="6">
    <source>
        <dbReference type="ARBA" id="ARBA00022676"/>
    </source>
</evidence>
<organism evidence="20 21">
    <name type="scientific">Oikopleura dioica</name>
    <name type="common">Tunicate</name>
    <dbReference type="NCBI Taxonomy" id="34765"/>
    <lineage>
        <taxon>Eukaryota</taxon>
        <taxon>Metazoa</taxon>
        <taxon>Chordata</taxon>
        <taxon>Tunicata</taxon>
        <taxon>Appendicularia</taxon>
        <taxon>Copelata</taxon>
        <taxon>Oikopleuridae</taxon>
        <taxon>Oikopleura</taxon>
    </lineage>
</organism>
<dbReference type="Gene3D" id="2.80.10.50">
    <property type="match status" value="1"/>
</dbReference>
<keyword evidence="12 17" id="KW-1133">Transmembrane helix</keyword>
<dbReference type="InterPro" id="IPR000772">
    <property type="entry name" value="Ricin_B_lectin"/>
</dbReference>
<evidence type="ECO:0000256" key="10">
    <source>
        <dbReference type="ARBA" id="ARBA00022734"/>
    </source>
</evidence>
<dbReference type="CDD" id="cd02510">
    <property type="entry name" value="pp-GalNAc-T"/>
    <property type="match status" value="1"/>
</dbReference>
<evidence type="ECO:0000256" key="9">
    <source>
        <dbReference type="ARBA" id="ARBA00022723"/>
    </source>
</evidence>
<evidence type="ECO:0000313" key="20">
    <source>
        <dbReference type="EMBL" id="CAG5107464.1"/>
    </source>
</evidence>
<dbReference type="SUPFAM" id="SSF50370">
    <property type="entry name" value="Ricin B-like lectins"/>
    <property type="match status" value="1"/>
</dbReference>
<evidence type="ECO:0000256" key="17">
    <source>
        <dbReference type="RuleBase" id="RU361242"/>
    </source>
</evidence>
<evidence type="ECO:0000256" key="7">
    <source>
        <dbReference type="ARBA" id="ARBA00022679"/>
    </source>
</evidence>
<evidence type="ECO:0000256" key="12">
    <source>
        <dbReference type="ARBA" id="ARBA00022989"/>
    </source>
</evidence>
<keyword evidence="13 17" id="KW-0333">Golgi apparatus</keyword>
<evidence type="ECO:0000256" key="8">
    <source>
        <dbReference type="ARBA" id="ARBA00022692"/>
    </source>
</evidence>
<dbReference type="InterPro" id="IPR001173">
    <property type="entry name" value="Glyco_trans_2-like"/>
</dbReference>
<keyword evidence="21" id="KW-1185">Reference proteome</keyword>
<evidence type="ECO:0000313" key="21">
    <source>
        <dbReference type="Proteomes" id="UP001158576"/>
    </source>
</evidence>
<dbReference type="Gene3D" id="3.90.550.10">
    <property type="entry name" value="Spore Coat Polysaccharide Biosynthesis Protein SpsA, Chain A"/>
    <property type="match status" value="1"/>
</dbReference>
<evidence type="ECO:0000256" key="15">
    <source>
        <dbReference type="ARBA" id="ARBA00023157"/>
    </source>
</evidence>
<evidence type="ECO:0000259" key="19">
    <source>
        <dbReference type="SMART" id="SM00458"/>
    </source>
</evidence>
<evidence type="ECO:0000256" key="18">
    <source>
        <dbReference type="SAM" id="MobiDB-lite"/>
    </source>
</evidence>
<evidence type="ECO:0000256" key="14">
    <source>
        <dbReference type="ARBA" id="ARBA00023136"/>
    </source>
</evidence>
<accession>A0ABN7STU8</accession>
<keyword evidence="14 17" id="KW-0472">Membrane</keyword>
<keyword evidence="11" id="KW-0735">Signal-anchor</keyword>
<reference evidence="20 21" key="1">
    <citation type="submission" date="2021-04" db="EMBL/GenBank/DDBJ databases">
        <authorList>
            <person name="Bliznina A."/>
        </authorList>
    </citation>
    <scope>NUCLEOTIDE SEQUENCE [LARGE SCALE GENOMIC DNA]</scope>
</reference>
<dbReference type="Pfam" id="PF00535">
    <property type="entry name" value="Glycos_transf_2"/>
    <property type="match status" value="1"/>
</dbReference>
<keyword evidence="10 17" id="KW-0430">Lectin</keyword>
<name>A0ABN7STU8_OIKDI</name>
<dbReference type="PANTHER" id="PTHR11675">
    <property type="entry name" value="N-ACETYLGALACTOSAMINYLTRANSFERASE"/>
    <property type="match status" value="1"/>
</dbReference>
<dbReference type="SMART" id="SM00458">
    <property type="entry name" value="RICIN"/>
    <property type="match status" value="1"/>
</dbReference>
<dbReference type="InterPro" id="IPR029044">
    <property type="entry name" value="Nucleotide-diphossugar_trans"/>
</dbReference>
<dbReference type="CDD" id="cd23439">
    <property type="entry name" value="beta-trefoil_Ricin_GALNT10-like"/>
    <property type="match status" value="1"/>
</dbReference>
<dbReference type="Proteomes" id="UP001158576">
    <property type="component" value="Chromosome 1"/>
</dbReference>
<comment type="cofactor">
    <cofactor evidence="1 17">
        <name>Mn(2+)</name>
        <dbReference type="ChEBI" id="CHEBI:29035"/>
    </cofactor>
</comment>
<evidence type="ECO:0000256" key="2">
    <source>
        <dbReference type="ARBA" id="ARBA00004323"/>
    </source>
</evidence>
<evidence type="ECO:0000256" key="5">
    <source>
        <dbReference type="ARBA" id="ARBA00012644"/>
    </source>
</evidence>
<protein>
    <recommendedName>
        <fullName evidence="5 17">Polypeptide N-acetylgalactosaminyltransferase</fullName>
        <ecNumber evidence="17">2.4.1.-</ecNumber>
    </recommendedName>
    <alternativeName>
        <fullName evidence="17">Protein-UDP acetylgalactosaminyltransferase</fullName>
    </alternativeName>
</protein>
<feature type="domain" description="Ricin B lectin" evidence="19">
    <location>
        <begin position="486"/>
        <end position="618"/>
    </location>
</feature>
<evidence type="ECO:0000256" key="13">
    <source>
        <dbReference type="ARBA" id="ARBA00023034"/>
    </source>
</evidence>
<dbReference type="EMBL" id="OU015566">
    <property type="protein sequence ID" value="CAG5107464.1"/>
    <property type="molecule type" value="Genomic_DNA"/>
</dbReference>
<keyword evidence="16 17" id="KW-0464">Manganese</keyword>
<evidence type="ECO:0000256" key="3">
    <source>
        <dbReference type="ARBA" id="ARBA00004922"/>
    </source>
</evidence>
<dbReference type="EC" id="2.4.1.-" evidence="17"/>
<dbReference type="PANTHER" id="PTHR11675:SF68">
    <property type="entry name" value="N-ACETYLGALACTOSAMINYLTRANSFERASE 7"/>
    <property type="match status" value="1"/>
</dbReference>
<comment type="similarity">
    <text evidence="4 17">Belongs to the glycosyltransferase 2 family. GalNAc-T subfamily.</text>
</comment>
<keyword evidence="6 17" id="KW-0328">Glycosyltransferase</keyword>
<keyword evidence="7 17" id="KW-0808">Transferase</keyword>
<evidence type="ECO:0000256" key="1">
    <source>
        <dbReference type="ARBA" id="ARBA00001936"/>
    </source>
</evidence>
<feature type="region of interest" description="Disordered" evidence="18">
    <location>
        <begin position="89"/>
        <end position="108"/>
    </location>
</feature>
<evidence type="ECO:0000256" key="4">
    <source>
        <dbReference type="ARBA" id="ARBA00005680"/>
    </source>
</evidence>
<keyword evidence="15 17" id="KW-1015">Disulfide bond</keyword>
<evidence type="ECO:0000256" key="16">
    <source>
        <dbReference type="ARBA" id="ARBA00023211"/>
    </source>
</evidence>
<feature type="transmembrane region" description="Helical" evidence="17">
    <location>
        <begin position="12"/>
        <end position="29"/>
    </location>
</feature>
<evidence type="ECO:0000256" key="11">
    <source>
        <dbReference type="ARBA" id="ARBA00022968"/>
    </source>
</evidence>
<keyword evidence="9" id="KW-0479">Metal-binding</keyword>
<keyword evidence="8 17" id="KW-0812">Transmembrane</keyword>